<accession>A0A8X6WUK4</accession>
<name>A0A8X6WUK4_9ARAC</name>
<gene>
    <name evidence="1" type="ORF">TNIN_486241</name>
</gene>
<proteinExistence type="predicted"/>
<evidence type="ECO:0000313" key="1">
    <source>
        <dbReference type="EMBL" id="GFY40281.1"/>
    </source>
</evidence>
<dbReference type="EMBL" id="BMAV01001804">
    <property type="protein sequence ID" value="GFY40281.1"/>
    <property type="molecule type" value="Genomic_DNA"/>
</dbReference>
<dbReference type="AlphaFoldDB" id="A0A8X6WUK4"/>
<dbReference type="Proteomes" id="UP000886998">
    <property type="component" value="Unassembled WGS sequence"/>
</dbReference>
<keyword evidence="2" id="KW-1185">Reference proteome</keyword>
<sequence>MSSRVSHWDIWQKGMVQPFRKKNDFSAAAADVEAVHKLTREISDEDELKNVVSSLVECNEGERPVSFTVWSSDSGRTHHRHLGIVLSGRGLTSANKRTETTFINVAWVLVKSKTLILSTNELDTK</sequence>
<protein>
    <submittedName>
        <fullName evidence="1">Uncharacterized protein</fullName>
    </submittedName>
</protein>
<evidence type="ECO:0000313" key="2">
    <source>
        <dbReference type="Proteomes" id="UP000886998"/>
    </source>
</evidence>
<organism evidence="1 2">
    <name type="scientific">Trichonephila inaurata madagascariensis</name>
    <dbReference type="NCBI Taxonomy" id="2747483"/>
    <lineage>
        <taxon>Eukaryota</taxon>
        <taxon>Metazoa</taxon>
        <taxon>Ecdysozoa</taxon>
        <taxon>Arthropoda</taxon>
        <taxon>Chelicerata</taxon>
        <taxon>Arachnida</taxon>
        <taxon>Araneae</taxon>
        <taxon>Araneomorphae</taxon>
        <taxon>Entelegynae</taxon>
        <taxon>Araneoidea</taxon>
        <taxon>Nephilidae</taxon>
        <taxon>Trichonephila</taxon>
        <taxon>Trichonephila inaurata</taxon>
    </lineage>
</organism>
<comment type="caution">
    <text evidence="1">The sequence shown here is derived from an EMBL/GenBank/DDBJ whole genome shotgun (WGS) entry which is preliminary data.</text>
</comment>
<reference evidence="1" key="1">
    <citation type="submission" date="2020-08" db="EMBL/GenBank/DDBJ databases">
        <title>Multicomponent nature underlies the extraordinary mechanical properties of spider dragline silk.</title>
        <authorList>
            <person name="Kono N."/>
            <person name="Nakamura H."/>
            <person name="Mori M."/>
            <person name="Yoshida Y."/>
            <person name="Ohtoshi R."/>
            <person name="Malay A.D."/>
            <person name="Moran D.A.P."/>
            <person name="Tomita M."/>
            <person name="Numata K."/>
            <person name="Arakawa K."/>
        </authorList>
    </citation>
    <scope>NUCLEOTIDE SEQUENCE</scope>
</reference>